<dbReference type="CDD" id="cd00519">
    <property type="entry name" value="Lipase_3"/>
    <property type="match status" value="1"/>
</dbReference>
<protein>
    <recommendedName>
        <fullName evidence="9">Fungal lipase-type domain-containing protein</fullName>
    </recommendedName>
</protein>
<keyword evidence="8" id="KW-0443">Lipid metabolism</keyword>
<keyword evidence="6" id="KW-0809">Transit peptide</keyword>
<gene>
    <name evidence="10" type="ORF">HUJ06_017621</name>
</gene>
<evidence type="ECO:0000256" key="6">
    <source>
        <dbReference type="ARBA" id="ARBA00022946"/>
    </source>
</evidence>
<dbReference type="PANTHER" id="PTHR31403">
    <property type="entry name" value="PHOSPHOLIPASE A1-IBETA2, CHLOROPLASTIC"/>
    <property type="match status" value="1"/>
</dbReference>
<dbReference type="PANTHER" id="PTHR31403:SF54">
    <property type="entry name" value="PHOSPHOLIPASE A(1) DAD1, CHLOROPLASTIC"/>
    <property type="match status" value="1"/>
</dbReference>
<dbReference type="InterPro" id="IPR002921">
    <property type="entry name" value="Fungal_lipase-type"/>
</dbReference>
<evidence type="ECO:0000256" key="3">
    <source>
        <dbReference type="ARBA" id="ARBA00022528"/>
    </source>
</evidence>
<dbReference type="GO" id="GO:0016042">
    <property type="term" value="P:lipid catabolic process"/>
    <property type="evidence" value="ECO:0007669"/>
    <property type="project" value="UniProtKB-KW"/>
</dbReference>
<keyword evidence="11" id="KW-1185">Reference proteome</keyword>
<evidence type="ECO:0000313" key="10">
    <source>
        <dbReference type="EMBL" id="DAD47684.1"/>
    </source>
</evidence>
<evidence type="ECO:0000256" key="7">
    <source>
        <dbReference type="ARBA" id="ARBA00022963"/>
    </source>
</evidence>
<comment type="caution">
    <text evidence="10">The sequence shown here is derived from an EMBL/GenBank/DDBJ whole genome shotgun (WGS) entry which is preliminary data.</text>
</comment>
<evidence type="ECO:0000259" key="9">
    <source>
        <dbReference type="Pfam" id="PF01764"/>
    </source>
</evidence>
<evidence type="ECO:0000256" key="5">
    <source>
        <dbReference type="ARBA" id="ARBA00022801"/>
    </source>
</evidence>
<dbReference type="Pfam" id="PF01764">
    <property type="entry name" value="Lipase_3"/>
    <property type="match status" value="1"/>
</dbReference>
<proteinExistence type="inferred from homology"/>
<evidence type="ECO:0000256" key="1">
    <source>
        <dbReference type="ARBA" id="ARBA00004229"/>
    </source>
</evidence>
<dbReference type="AlphaFoldDB" id="A0A822ZNX7"/>
<keyword evidence="7" id="KW-0442">Lipid degradation</keyword>
<sequence length="430" mass="47481">MRVGIAPVRPCSLPTPNSPAVVRCCAAAPSKPVRLGKRWMEYQGIKNWEGLLDPLDDNLRGEIIRYGKFVEAAYSSFEFDTSSPSYATCRFSTHSLLKNSGVSNTGYRVTKNLTATSGIKFPRWVEKAPSWVWNQSSWVGYVAICDDKDEIARLGRRDVVIAYRGTATCMEWLENLRATLTHLPNAPSNVGPDIGGPMVEKGFLSLYTSETATCRSLRDEVKEEVGRILQRYGDEPLSLTITGHSLGAALATLTAYDITTTFNSPAPLVTVISFGTPRVGNRSFSCHVERCGTKILRIVNSHDLITKVPGFVIDGHDHHGELDSEEVGKRRKGAAGMAAGLPSWLQKRVEETQWVYADVGRELRVSSGDSSYLTWPITNVVTHHDLDTYLQLVSGYVSSKCPLRDTAKRVLSGRRAEKCQTQNKIRKLGG</sequence>
<dbReference type="Gene3D" id="3.40.50.1820">
    <property type="entry name" value="alpha/beta hydrolase"/>
    <property type="match status" value="1"/>
</dbReference>
<name>A0A822ZNX7_NELNU</name>
<accession>A0A822ZNX7</accession>
<feature type="domain" description="Fungal lipase-type" evidence="9">
    <location>
        <begin position="160"/>
        <end position="311"/>
    </location>
</feature>
<reference evidence="10 11" key="1">
    <citation type="journal article" date="2020" name="Mol. Biol. Evol.">
        <title>Distinct Expression and Methylation Patterns for Genes with Different Fates following a Single Whole-Genome Duplication in Flowering Plants.</title>
        <authorList>
            <person name="Shi T."/>
            <person name="Rahmani R.S."/>
            <person name="Gugger P.F."/>
            <person name="Wang M."/>
            <person name="Li H."/>
            <person name="Zhang Y."/>
            <person name="Li Z."/>
            <person name="Wang Q."/>
            <person name="Van de Peer Y."/>
            <person name="Marchal K."/>
            <person name="Chen J."/>
        </authorList>
    </citation>
    <scope>NUCLEOTIDE SEQUENCE [LARGE SCALE GENOMIC DNA]</scope>
    <source>
        <tissue evidence="10">Leaf</tissue>
    </source>
</reference>
<dbReference type="InterPro" id="IPR029058">
    <property type="entry name" value="AB_hydrolase_fold"/>
</dbReference>
<dbReference type="GO" id="GO:0009507">
    <property type="term" value="C:chloroplast"/>
    <property type="evidence" value="ECO:0007669"/>
    <property type="project" value="UniProtKB-SubCell"/>
</dbReference>
<comment type="similarity">
    <text evidence="2">Belongs to the AB hydrolase superfamily. Lipase family.</text>
</comment>
<evidence type="ECO:0000313" key="11">
    <source>
        <dbReference type="Proteomes" id="UP000607653"/>
    </source>
</evidence>
<organism evidence="10 11">
    <name type="scientific">Nelumbo nucifera</name>
    <name type="common">Sacred lotus</name>
    <dbReference type="NCBI Taxonomy" id="4432"/>
    <lineage>
        <taxon>Eukaryota</taxon>
        <taxon>Viridiplantae</taxon>
        <taxon>Streptophyta</taxon>
        <taxon>Embryophyta</taxon>
        <taxon>Tracheophyta</taxon>
        <taxon>Spermatophyta</taxon>
        <taxon>Magnoliopsida</taxon>
        <taxon>Proteales</taxon>
        <taxon>Nelumbonaceae</taxon>
        <taxon>Nelumbo</taxon>
    </lineage>
</organism>
<dbReference type="GO" id="GO:0004620">
    <property type="term" value="F:phospholipase activity"/>
    <property type="evidence" value="ECO:0007669"/>
    <property type="project" value="UniProtKB-ARBA"/>
</dbReference>
<keyword evidence="5" id="KW-0378">Hydrolase</keyword>
<comment type="subcellular location">
    <subcellularLocation>
        <location evidence="1">Plastid</location>
        <location evidence="1">Chloroplast</location>
    </subcellularLocation>
</comment>
<keyword evidence="3" id="KW-0150">Chloroplast</keyword>
<evidence type="ECO:0000256" key="8">
    <source>
        <dbReference type="ARBA" id="ARBA00023098"/>
    </source>
</evidence>
<dbReference type="EMBL" id="DUZY01000008">
    <property type="protein sequence ID" value="DAD47684.1"/>
    <property type="molecule type" value="Genomic_DNA"/>
</dbReference>
<evidence type="ECO:0000256" key="4">
    <source>
        <dbReference type="ARBA" id="ARBA00022640"/>
    </source>
</evidence>
<dbReference type="SUPFAM" id="SSF53474">
    <property type="entry name" value="alpha/beta-Hydrolases"/>
    <property type="match status" value="1"/>
</dbReference>
<evidence type="ECO:0000256" key="2">
    <source>
        <dbReference type="ARBA" id="ARBA00010701"/>
    </source>
</evidence>
<keyword evidence="4" id="KW-0934">Plastid</keyword>
<dbReference type="Proteomes" id="UP000607653">
    <property type="component" value="Unassembled WGS sequence"/>
</dbReference>